<evidence type="ECO:0008006" key="6">
    <source>
        <dbReference type="Google" id="ProtNLM"/>
    </source>
</evidence>
<dbReference type="STRING" id="1451189.CFAL_00125"/>
<keyword evidence="5" id="KW-1185">Reference proteome</keyword>
<evidence type="ECO:0000256" key="1">
    <source>
        <dbReference type="SAM" id="Phobius"/>
    </source>
</evidence>
<protein>
    <recommendedName>
        <fullName evidence="6">Alpha/beta-hydrolase catalytic domain-containing protein</fullName>
    </recommendedName>
</protein>
<proteinExistence type="predicted"/>
<dbReference type="Pfam" id="PF10081">
    <property type="entry name" value="Abhydrolase_9"/>
    <property type="match status" value="1"/>
</dbReference>
<keyword evidence="1" id="KW-1133">Transmembrane helix</keyword>
<dbReference type="InterPro" id="IPR027787">
    <property type="entry name" value="Alpha/beta-hydrolase_catalytic"/>
</dbReference>
<feature type="domain" description="Alpha/beta-hydrolase catalytic" evidence="2">
    <location>
        <begin position="303"/>
        <end position="593"/>
    </location>
</feature>
<dbReference type="OrthoDB" id="4397445at2"/>
<gene>
    <name evidence="4" type="ORF">D3M95_02360</name>
</gene>
<dbReference type="InterPro" id="IPR029058">
    <property type="entry name" value="AB_hydrolase_fold"/>
</dbReference>
<feature type="transmembrane region" description="Helical" evidence="1">
    <location>
        <begin position="155"/>
        <end position="173"/>
    </location>
</feature>
<dbReference type="Proteomes" id="UP000285278">
    <property type="component" value="Unassembled WGS sequence"/>
</dbReference>
<feature type="domain" description="Alpha/beta-hydrolase N-terminal" evidence="3">
    <location>
        <begin position="66"/>
        <end position="272"/>
    </location>
</feature>
<dbReference type="SUPFAM" id="SSF53474">
    <property type="entry name" value="alpha/beta-Hydrolases"/>
    <property type="match status" value="1"/>
</dbReference>
<evidence type="ECO:0000259" key="2">
    <source>
        <dbReference type="Pfam" id="PF10081"/>
    </source>
</evidence>
<accession>A0A418Q8W3</accession>
<sequence>MRTPPPEAHNGGMRLPGLSTVLRVAAGALDVYVDLFPGVRLTRRKIVSPSMGAGILGAEIATWNALAPSLLPHPWWAVAANTATSQAVGHFNGTLVAAVLRKLGVRNQERFTQSSLSTPHLVAALMTAVLAVRSYRLQGQSAELVRSQRHGARSAAAGIAVGTIGYGGLLIVGEAVQGSYSLTNRSLRRVFPAPLAMFASAIALVAAGFVVSDKVLLRAVLERLSASAEQVNRRVYDGFQQPWEPERSGSVWSYEKWISLGAQGRVLVGGGPRARDIREVLGVEEAPAGDSTPVDPIEIREPIRIYGGLVPGRSLETIVHMCIREIMRTGALRRRVIAIHTSTGTGWVPDWQVDTVEFLTGGDCATVTMQYSFVQSPIAYMIDRDTPARAGQLLINAVLELIEDMPDPPKVFVVGESLGAYGTCSAFRDGDELLRRVDGAVLSGAPRFTRIIRSWTHQREHGSPERLPVVDGGRHVRFVAHPDHLRRDWRGRDYEHEWECSRVVVAQFPSDAIVWWSPELFYRQPQWLREPGSRGVAAPPMQHVDVVDALWWVPFTTGWQVALDMLTAKHAPSDHGHNYRAIMVPIWRDVLGDAVKVHYTPDLERRIVEWIMAHSRDTRQGPDRFA</sequence>
<evidence type="ECO:0000259" key="3">
    <source>
        <dbReference type="Pfam" id="PF15420"/>
    </source>
</evidence>
<name>A0A418Q8W3_9CORY</name>
<evidence type="ECO:0000313" key="5">
    <source>
        <dbReference type="Proteomes" id="UP000285278"/>
    </source>
</evidence>
<dbReference type="InterPro" id="IPR027788">
    <property type="entry name" value="Alpha/beta-hydrolase_N_dom"/>
</dbReference>
<evidence type="ECO:0000313" key="4">
    <source>
        <dbReference type="EMBL" id="RIX36155.1"/>
    </source>
</evidence>
<keyword evidence="1" id="KW-0472">Membrane</keyword>
<keyword evidence="1" id="KW-0812">Transmembrane</keyword>
<feature type="transmembrane region" description="Helical" evidence="1">
    <location>
        <begin position="193"/>
        <end position="211"/>
    </location>
</feature>
<dbReference type="AlphaFoldDB" id="A0A418Q8W3"/>
<organism evidence="4 5">
    <name type="scientific">Corynebacterium falsenii</name>
    <dbReference type="NCBI Taxonomy" id="108486"/>
    <lineage>
        <taxon>Bacteria</taxon>
        <taxon>Bacillati</taxon>
        <taxon>Actinomycetota</taxon>
        <taxon>Actinomycetes</taxon>
        <taxon>Mycobacteriales</taxon>
        <taxon>Corynebacteriaceae</taxon>
        <taxon>Corynebacterium</taxon>
    </lineage>
</organism>
<reference evidence="4 5" key="1">
    <citation type="submission" date="2018-09" db="EMBL/GenBank/DDBJ databases">
        <title>Optimization and identification of Corynebacterium falsenii FN1-14 from fish paste.</title>
        <authorList>
            <person name="Daroonpunt R."/>
            <person name="Tanasupawat S."/>
        </authorList>
    </citation>
    <scope>NUCLEOTIDE SEQUENCE [LARGE SCALE GENOMIC DNA]</scope>
    <source>
        <strain evidence="4 5">FN1-14</strain>
    </source>
</reference>
<dbReference type="EMBL" id="QXJK01000002">
    <property type="protein sequence ID" value="RIX36155.1"/>
    <property type="molecule type" value="Genomic_DNA"/>
</dbReference>
<dbReference type="Pfam" id="PF15420">
    <property type="entry name" value="Abhydrolase_9_N"/>
    <property type="match status" value="1"/>
</dbReference>
<comment type="caution">
    <text evidence="4">The sequence shown here is derived from an EMBL/GenBank/DDBJ whole genome shotgun (WGS) entry which is preliminary data.</text>
</comment>